<dbReference type="Pfam" id="PF05069">
    <property type="entry name" value="Phage_tail_S"/>
    <property type="match status" value="1"/>
</dbReference>
<organism evidence="1 2">
    <name type="scientific">Desulfovibrio desulfuricans</name>
    <dbReference type="NCBI Taxonomy" id="876"/>
    <lineage>
        <taxon>Bacteria</taxon>
        <taxon>Pseudomonadati</taxon>
        <taxon>Thermodesulfobacteriota</taxon>
        <taxon>Desulfovibrionia</taxon>
        <taxon>Desulfovibrionales</taxon>
        <taxon>Desulfovibrionaceae</taxon>
        <taxon>Desulfovibrio</taxon>
    </lineage>
</organism>
<dbReference type="EMBL" id="FPIW01000008">
    <property type="protein sequence ID" value="SFW30442.1"/>
    <property type="molecule type" value="Genomic_DNA"/>
</dbReference>
<dbReference type="InterPro" id="IPR006522">
    <property type="entry name" value="Phage_virion_morphogenesis"/>
</dbReference>
<comment type="caution">
    <text evidence="1">The sequence shown here is derived from an EMBL/GenBank/DDBJ whole genome shotgun (WGS) entry which is preliminary data.</text>
</comment>
<name>A0AA94L1K3_DESDE</name>
<protein>
    <submittedName>
        <fullName evidence="1">Phage virion morphogenesis (Putative tail completion) protein</fullName>
    </submittedName>
</protein>
<evidence type="ECO:0000313" key="2">
    <source>
        <dbReference type="Proteomes" id="UP000182680"/>
    </source>
</evidence>
<proteinExistence type="predicted"/>
<dbReference type="RefSeq" id="WP_072311432.1">
    <property type="nucleotide sequence ID" value="NZ_FPIW01000008.1"/>
</dbReference>
<dbReference type="Proteomes" id="UP000182680">
    <property type="component" value="Unassembled WGS sequence"/>
</dbReference>
<reference evidence="2" key="1">
    <citation type="submission" date="2016-11" db="EMBL/GenBank/DDBJ databases">
        <authorList>
            <person name="Jaros S."/>
            <person name="Januszkiewicz K."/>
            <person name="Wedrychowicz H."/>
        </authorList>
    </citation>
    <scope>NUCLEOTIDE SEQUENCE [LARGE SCALE GENOMIC DNA]</scope>
    <source>
        <strain evidence="2">DSM 7057</strain>
    </source>
</reference>
<sequence length="181" mass="20380">MLKIEVNLDSAEVDAALTRLVHAMNDTTPLMMGLAQVMAEASERAFETETDPITGARWPSLTPDYKRQRAEAGHTGPMLQRNGTLRTSMHQEYGHLYARYGTNVTYAAIQCFGGITRAHWIRPRDKKALAWRKGGKSYVRRAVFHPGSEIPRRRFLGVGPHDKQDMKEIIADYARTALLGK</sequence>
<accession>A0AA94L1K3</accession>
<evidence type="ECO:0000313" key="1">
    <source>
        <dbReference type="EMBL" id="SFW30442.1"/>
    </source>
</evidence>
<gene>
    <name evidence="1" type="ORF">SAMN02910291_00765</name>
</gene>
<dbReference type="NCBIfam" id="TIGR01635">
    <property type="entry name" value="tail_comp_S"/>
    <property type="match status" value="1"/>
</dbReference>
<dbReference type="AlphaFoldDB" id="A0AA94L1K3"/>